<evidence type="ECO:0000256" key="1">
    <source>
        <dbReference type="SAM" id="SignalP"/>
    </source>
</evidence>
<protein>
    <recommendedName>
        <fullName evidence="4">Tetratricopeptide repeat protein</fullName>
    </recommendedName>
</protein>
<dbReference type="RefSeq" id="WP_274149048.1">
    <property type="nucleotide sequence ID" value="NZ_CP117811.1"/>
</dbReference>
<dbReference type="SUPFAM" id="SSF48452">
    <property type="entry name" value="TPR-like"/>
    <property type="match status" value="1"/>
</dbReference>
<reference evidence="2 3" key="1">
    <citation type="submission" date="2023-02" db="EMBL/GenBank/DDBJ databases">
        <title>Genome sequence of Lentisphaera profundi SAORIC-696.</title>
        <authorList>
            <person name="Kim e."/>
            <person name="Cho J.-C."/>
            <person name="Choi A."/>
            <person name="Kang I."/>
        </authorList>
    </citation>
    <scope>NUCLEOTIDE SEQUENCE [LARGE SCALE GENOMIC DNA]</scope>
    <source>
        <strain evidence="2 3">SAORIC-696</strain>
    </source>
</reference>
<accession>A0ABY7VP58</accession>
<dbReference type="InterPro" id="IPR011990">
    <property type="entry name" value="TPR-like_helical_dom_sf"/>
</dbReference>
<gene>
    <name evidence="2" type="ORF">PQO03_07015</name>
</gene>
<sequence length="242" mass="27509">MKITLYTILFFTGLSSFAQVTIGLKNGTTVEGQEIGEKTGKITLTIAGGAKRTIEKKDIKYIDSPQPKYISSLIKYTNAGKYDAVLKTEQNLKEVSLFGWGQIGHLYYSRALLAKGKVEEARKMLKRARFAAIHTSNRVLDDTIIMAALIDIEVHDKKLADAETYIQKISEKSFDSSGQKYYYMAKGNYYRAKGDANQALACYFKVILLESPKDFERRRALEKVKEIYTEFNDPRLEELNKL</sequence>
<proteinExistence type="predicted"/>
<name>A0ABY7VP58_9BACT</name>
<dbReference type="Gene3D" id="1.25.40.10">
    <property type="entry name" value="Tetratricopeptide repeat domain"/>
    <property type="match status" value="1"/>
</dbReference>
<keyword evidence="1" id="KW-0732">Signal</keyword>
<evidence type="ECO:0008006" key="4">
    <source>
        <dbReference type="Google" id="ProtNLM"/>
    </source>
</evidence>
<organism evidence="2 3">
    <name type="scientific">Lentisphaera profundi</name>
    <dbReference type="NCBI Taxonomy" id="1658616"/>
    <lineage>
        <taxon>Bacteria</taxon>
        <taxon>Pseudomonadati</taxon>
        <taxon>Lentisphaerota</taxon>
        <taxon>Lentisphaeria</taxon>
        <taxon>Lentisphaerales</taxon>
        <taxon>Lentisphaeraceae</taxon>
        <taxon>Lentisphaera</taxon>
    </lineage>
</organism>
<feature type="chain" id="PRO_5046801492" description="Tetratricopeptide repeat protein" evidence="1">
    <location>
        <begin position="19"/>
        <end position="242"/>
    </location>
</feature>
<dbReference type="Proteomes" id="UP001214250">
    <property type="component" value="Chromosome 1"/>
</dbReference>
<evidence type="ECO:0000313" key="3">
    <source>
        <dbReference type="Proteomes" id="UP001214250"/>
    </source>
</evidence>
<feature type="signal peptide" evidence="1">
    <location>
        <begin position="1"/>
        <end position="18"/>
    </location>
</feature>
<evidence type="ECO:0000313" key="2">
    <source>
        <dbReference type="EMBL" id="WDE95467.1"/>
    </source>
</evidence>
<dbReference type="EMBL" id="CP117811">
    <property type="protein sequence ID" value="WDE95467.1"/>
    <property type="molecule type" value="Genomic_DNA"/>
</dbReference>
<keyword evidence="3" id="KW-1185">Reference proteome</keyword>